<name>A0A1B1A0X6_9RHOB</name>
<reference evidence="1 2" key="1">
    <citation type="journal article" date="2016" name="ISME J.">
        <title>Global occurrence and heterogeneity of the Roseobacter-clade species Ruegeria mobilis.</title>
        <authorList>
            <person name="Sonnenschein E."/>
            <person name="Gram L."/>
        </authorList>
    </citation>
    <scope>NUCLEOTIDE SEQUENCE [LARGE SCALE GENOMIC DNA]</scope>
    <source>
        <strain evidence="1 2">F1926</strain>
    </source>
</reference>
<dbReference type="Proteomes" id="UP000013243">
    <property type="component" value="Chromosome"/>
</dbReference>
<gene>
    <name evidence="1" type="ORF">K529_005530</name>
</gene>
<dbReference type="EMBL" id="CP015230">
    <property type="protein sequence ID" value="ANP40222.1"/>
    <property type="molecule type" value="Genomic_DNA"/>
</dbReference>
<dbReference type="KEGG" id="rmb:K529_005530"/>
<organism evidence="1 2">
    <name type="scientific">Tritonibacter mobilis F1926</name>
    <dbReference type="NCBI Taxonomy" id="1265309"/>
    <lineage>
        <taxon>Bacteria</taxon>
        <taxon>Pseudomonadati</taxon>
        <taxon>Pseudomonadota</taxon>
        <taxon>Alphaproteobacteria</taxon>
        <taxon>Rhodobacterales</taxon>
        <taxon>Paracoccaceae</taxon>
        <taxon>Tritonibacter</taxon>
    </lineage>
</organism>
<dbReference type="Gene3D" id="3.40.50.150">
    <property type="entry name" value="Vaccinia Virus protein VP39"/>
    <property type="match status" value="1"/>
</dbReference>
<accession>A0A1B1A0X6</accession>
<evidence type="ECO:0008006" key="3">
    <source>
        <dbReference type="Google" id="ProtNLM"/>
    </source>
</evidence>
<dbReference type="SUPFAM" id="SSF53335">
    <property type="entry name" value="S-adenosyl-L-methionine-dependent methyltransferases"/>
    <property type="match status" value="1"/>
</dbReference>
<proteinExistence type="predicted"/>
<evidence type="ECO:0000313" key="2">
    <source>
        <dbReference type="Proteomes" id="UP000013243"/>
    </source>
</evidence>
<protein>
    <recommendedName>
        <fullName evidence="3">Methyltransferase domain-containing protein</fullName>
    </recommendedName>
</protein>
<sequence length="271" mass="30703">MSSEPRTSSVIVKPQQSLKSVLKPVLDGVFSRFFGVIVKVTRGKDSEAAKTIKRYYSKQRYNESAVDIVDSSTNWYGSFVMSFVSDTLGGLELDRLVEMGCGQGKITTLLDSTLGNVKRYIGIDLYISKLQWQLSAQDTRIEFLEGCVEQKIDEVGRSGAGTSSFLSVNFLCYLDSLDKFLTVNGGSIASSGEDLLIIEPFPSIFWETWFDGIFIQLRSPSEMRRFFEDRGWKLCEVRKLYLFQIFGLNFWPVSYGLHFKMIVEANHDLCS</sequence>
<dbReference type="AlphaFoldDB" id="A0A1B1A0X6"/>
<evidence type="ECO:0000313" key="1">
    <source>
        <dbReference type="EMBL" id="ANP40222.1"/>
    </source>
</evidence>
<dbReference type="InterPro" id="IPR029063">
    <property type="entry name" value="SAM-dependent_MTases_sf"/>
</dbReference>